<dbReference type="Pfam" id="PF00067">
    <property type="entry name" value="p450"/>
    <property type="match status" value="2"/>
</dbReference>
<dbReference type="CDD" id="cd11032">
    <property type="entry name" value="P450_EryK-like"/>
    <property type="match status" value="1"/>
</dbReference>
<keyword evidence="4" id="KW-0560">Oxidoreductase</keyword>
<keyword evidence="7" id="KW-1185">Reference proteome</keyword>
<comment type="caution">
    <text evidence="6">The sequence shown here is derived from an EMBL/GenBank/DDBJ whole genome shotgun (WGS) entry which is preliminary data.</text>
</comment>
<dbReference type="InterPro" id="IPR001128">
    <property type="entry name" value="Cyt_P450"/>
</dbReference>
<evidence type="ECO:0000256" key="2">
    <source>
        <dbReference type="ARBA" id="ARBA00022617"/>
    </source>
</evidence>
<evidence type="ECO:0000313" key="6">
    <source>
        <dbReference type="EMBL" id="MBO7744371.1"/>
    </source>
</evidence>
<evidence type="ECO:0000256" key="4">
    <source>
        <dbReference type="RuleBase" id="RU000461"/>
    </source>
</evidence>
<gene>
    <name evidence="6" type="ORF">I8J29_09210</name>
</gene>
<dbReference type="Proteomes" id="UP000670947">
    <property type="component" value="Unassembled WGS sequence"/>
</dbReference>
<dbReference type="InterPro" id="IPR017972">
    <property type="entry name" value="Cyt_P450_CS"/>
</dbReference>
<dbReference type="PRINTS" id="PR00359">
    <property type="entry name" value="BP450"/>
</dbReference>
<keyword evidence="4" id="KW-0479">Metal-binding</keyword>
<keyword evidence="2 4" id="KW-0349">Heme</keyword>
<accession>A0ABS3W876</accession>
<keyword evidence="3 4" id="KW-0503">Monooxygenase</keyword>
<dbReference type="InterPro" id="IPR036396">
    <property type="entry name" value="Cyt_P450_sf"/>
</dbReference>
<keyword evidence="4" id="KW-0408">Iron</keyword>
<evidence type="ECO:0000256" key="1">
    <source>
        <dbReference type="ARBA" id="ARBA00010617"/>
    </source>
</evidence>
<dbReference type="EMBL" id="JAGGDJ010000004">
    <property type="protein sequence ID" value="MBO7744371.1"/>
    <property type="molecule type" value="Genomic_DNA"/>
</dbReference>
<dbReference type="InterPro" id="IPR002397">
    <property type="entry name" value="Cyt_P450_B"/>
</dbReference>
<sequence length="392" mass="43657">MTNLLSPEFLLNPYPVYETFRRNQPVAYMEPLRLWSVFTYDHVKTVLSDHSRFSSRPSAPPRDADSHKQSEGFGLINMDPPRHSDLRSLVNRAFTPKAVAALEPRIAQIADELLDVVIPDGEIDLIRDFAYPLPVIVIAELMGIPAIDRERFKAWSDEIVASADAVIGGQPTSGLAHMEMNDYFRSVIAQRRRDPQNDLISALLAAEEGSSHLTESEILSFCRLLLVAGNETTTNLIGNAVQTLLEHPDEWKKLQTNPNLLGSAIEEVLRFRSPVQAMFRLTKEDVELGGHTIPQGTRVVAWIGSANRDEAKFDDSARFDIARESNQHLAFGQGIHFCLGAPLARLEAKVALMAIMNRLPGLARKNDDRLEPARGFIVHGVKSLPLRFAARG</sequence>
<feature type="region of interest" description="Disordered" evidence="5">
    <location>
        <begin position="51"/>
        <end position="77"/>
    </location>
</feature>
<organism evidence="6 7">
    <name type="scientific">Paenibacillus artemisiicola</name>
    <dbReference type="NCBI Taxonomy" id="1172618"/>
    <lineage>
        <taxon>Bacteria</taxon>
        <taxon>Bacillati</taxon>
        <taxon>Bacillota</taxon>
        <taxon>Bacilli</taxon>
        <taxon>Bacillales</taxon>
        <taxon>Paenibacillaceae</taxon>
        <taxon>Paenibacillus</taxon>
    </lineage>
</organism>
<dbReference type="PRINTS" id="PR00385">
    <property type="entry name" value="P450"/>
</dbReference>
<dbReference type="PROSITE" id="PS00086">
    <property type="entry name" value="CYTOCHROME_P450"/>
    <property type="match status" value="1"/>
</dbReference>
<proteinExistence type="inferred from homology"/>
<evidence type="ECO:0000256" key="5">
    <source>
        <dbReference type="SAM" id="MobiDB-lite"/>
    </source>
</evidence>
<evidence type="ECO:0000256" key="3">
    <source>
        <dbReference type="ARBA" id="ARBA00023033"/>
    </source>
</evidence>
<protein>
    <submittedName>
        <fullName evidence="6">Cytochrome P450</fullName>
    </submittedName>
</protein>
<evidence type="ECO:0000313" key="7">
    <source>
        <dbReference type="Proteomes" id="UP000670947"/>
    </source>
</evidence>
<dbReference type="Gene3D" id="1.10.630.10">
    <property type="entry name" value="Cytochrome P450"/>
    <property type="match status" value="1"/>
</dbReference>
<dbReference type="PANTHER" id="PTHR46696">
    <property type="entry name" value="P450, PUTATIVE (EUROFUNG)-RELATED"/>
    <property type="match status" value="1"/>
</dbReference>
<comment type="similarity">
    <text evidence="1 4">Belongs to the cytochrome P450 family.</text>
</comment>
<dbReference type="SUPFAM" id="SSF48264">
    <property type="entry name" value="Cytochrome P450"/>
    <property type="match status" value="1"/>
</dbReference>
<dbReference type="PANTHER" id="PTHR46696:SF1">
    <property type="entry name" value="CYTOCHROME P450 YJIB-RELATED"/>
    <property type="match status" value="1"/>
</dbReference>
<name>A0ABS3W876_9BACL</name>
<reference evidence="6 7" key="1">
    <citation type="submission" date="2021-03" db="EMBL/GenBank/DDBJ databases">
        <title>Paenibacillus artemisicola MWE-103 whole genome sequence.</title>
        <authorList>
            <person name="Ham Y.J."/>
        </authorList>
    </citation>
    <scope>NUCLEOTIDE SEQUENCE [LARGE SCALE GENOMIC DNA]</scope>
    <source>
        <strain evidence="6 7">MWE-103</strain>
    </source>
</reference>